<dbReference type="InterPro" id="IPR055348">
    <property type="entry name" value="DctQ"/>
</dbReference>
<feature type="transmembrane region" description="Helical" evidence="9">
    <location>
        <begin position="159"/>
        <end position="180"/>
    </location>
</feature>
<keyword evidence="5 9" id="KW-0812">Transmembrane</keyword>
<dbReference type="OrthoDB" id="2085311at2"/>
<evidence type="ECO:0000313" key="12">
    <source>
        <dbReference type="Proteomes" id="UP000234341"/>
    </source>
</evidence>
<evidence type="ECO:0000256" key="2">
    <source>
        <dbReference type="ARBA" id="ARBA00022448"/>
    </source>
</evidence>
<evidence type="ECO:0000256" key="1">
    <source>
        <dbReference type="ARBA" id="ARBA00004429"/>
    </source>
</evidence>
<dbReference type="PANTHER" id="PTHR35011">
    <property type="entry name" value="2,3-DIKETO-L-GULONATE TRAP TRANSPORTER SMALL PERMEASE PROTEIN YIAM"/>
    <property type="match status" value="1"/>
</dbReference>
<dbReference type="PANTHER" id="PTHR35011:SF11">
    <property type="entry name" value="TRAP TRANSPORTER SMALL PERMEASE PROTEIN"/>
    <property type="match status" value="1"/>
</dbReference>
<comment type="subcellular location">
    <subcellularLocation>
        <location evidence="1 9">Cell inner membrane</location>
        <topology evidence="1 9">Multi-pass membrane protein</topology>
    </subcellularLocation>
</comment>
<evidence type="ECO:0000256" key="6">
    <source>
        <dbReference type="ARBA" id="ARBA00022989"/>
    </source>
</evidence>
<dbReference type="InterPro" id="IPR007387">
    <property type="entry name" value="TRAP_DctQ"/>
</dbReference>
<dbReference type="Proteomes" id="UP000234341">
    <property type="component" value="Unassembled WGS sequence"/>
</dbReference>
<dbReference type="GO" id="GO:0022857">
    <property type="term" value="F:transmembrane transporter activity"/>
    <property type="evidence" value="ECO:0007669"/>
    <property type="project" value="UniProtKB-UniRule"/>
</dbReference>
<keyword evidence="7 9" id="KW-0472">Membrane</keyword>
<dbReference type="AlphaFoldDB" id="A0A2N5C900"/>
<evidence type="ECO:0000256" key="3">
    <source>
        <dbReference type="ARBA" id="ARBA00022475"/>
    </source>
</evidence>
<dbReference type="EMBL" id="PJRP01000010">
    <property type="protein sequence ID" value="PLP98697.1"/>
    <property type="molecule type" value="Genomic_DNA"/>
</dbReference>
<feature type="domain" description="Tripartite ATP-independent periplasmic transporters DctQ component" evidence="10">
    <location>
        <begin position="52"/>
        <end position="181"/>
    </location>
</feature>
<evidence type="ECO:0000256" key="4">
    <source>
        <dbReference type="ARBA" id="ARBA00022519"/>
    </source>
</evidence>
<evidence type="ECO:0000259" key="10">
    <source>
        <dbReference type="Pfam" id="PF04290"/>
    </source>
</evidence>
<evidence type="ECO:0000256" key="9">
    <source>
        <dbReference type="RuleBase" id="RU369079"/>
    </source>
</evidence>
<evidence type="ECO:0000256" key="7">
    <source>
        <dbReference type="ARBA" id="ARBA00023136"/>
    </source>
</evidence>
<keyword evidence="6 9" id="KW-1133">Transmembrane helix</keyword>
<keyword evidence="2 9" id="KW-0813">Transport</keyword>
<feature type="transmembrane region" description="Helical" evidence="9">
    <location>
        <begin position="76"/>
        <end position="97"/>
    </location>
</feature>
<name>A0A2N5C900_9BURK</name>
<keyword evidence="3" id="KW-1003">Cell membrane</keyword>
<evidence type="ECO:0000256" key="8">
    <source>
        <dbReference type="ARBA" id="ARBA00038436"/>
    </source>
</evidence>
<feature type="transmembrane region" description="Helical" evidence="9">
    <location>
        <begin position="118"/>
        <end position="139"/>
    </location>
</feature>
<comment type="similarity">
    <text evidence="8 9">Belongs to the TRAP transporter small permease family.</text>
</comment>
<dbReference type="RefSeq" id="WP_101683309.1">
    <property type="nucleotide sequence ID" value="NZ_PJRP01000010.1"/>
</dbReference>
<comment type="caution">
    <text evidence="11">The sequence shown here is derived from an EMBL/GenBank/DDBJ whole genome shotgun (WGS) entry which is preliminary data.</text>
</comment>
<proteinExistence type="inferred from homology"/>
<dbReference type="Pfam" id="PF04290">
    <property type="entry name" value="DctQ"/>
    <property type="match status" value="1"/>
</dbReference>
<reference evidence="11 12" key="1">
    <citation type="submission" date="2017-12" db="EMBL/GenBank/DDBJ databases">
        <title>Genome sequence of the active heterotrophic nitrifier-denitrifier, Cupriavidus pauculus UM1.</title>
        <authorList>
            <person name="Putonti C."/>
            <person name="Castignetti D."/>
        </authorList>
    </citation>
    <scope>NUCLEOTIDE SEQUENCE [LARGE SCALE GENOMIC DNA]</scope>
    <source>
        <strain evidence="11 12">UM1</strain>
    </source>
</reference>
<dbReference type="GO" id="GO:0005886">
    <property type="term" value="C:plasma membrane"/>
    <property type="evidence" value="ECO:0007669"/>
    <property type="project" value="UniProtKB-SubCell"/>
</dbReference>
<comment type="subunit">
    <text evidence="9">The complex comprises the extracytoplasmic solute receptor protein and the two transmembrane proteins.</text>
</comment>
<evidence type="ECO:0000256" key="5">
    <source>
        <dbReference type="ARBA" id="ARBA00022692"/>
    </source>
</evidence>
<comment type="function">
    <text evidence="9">Part of the tripartite ATP-independent periplasmic (TRAP) transport system.</text>
</comment>
<protein>
    <recommendedName>
        <fullName evidence="9">TRAP transporter small permease protein</fullName>
    </recommendedName>
</protein>
<sequence length="190" mass="20346">MLSPSPTPARPADGAHGPAADAGAVRANFYTRFCAALARACLGLGIFGLMLLVIAVLYQVFGRYVLNDTPTWAESIAMLLVLYVTMLGTAVGVRDAGHIGLESLLILLPDHLRTKLEILIHVLVGVFGAVMAYNCAFLAHSVADYKLPTLGISEGWRYLPPVIAGTLIVLFSIEHIIAVLKGTEVEPAWH</sequence>
<keyword evidence="4 9" id="KW-0997">Cell inner membrane</keyword>
<dbReference type="GO" id="GO:0015740">
    <property type="term" value="P:C4-dicarboxylate transport"/>
    <property type="evidence" value="ECO:0007669"/>
    <property type="project" value="TreeGrafter"/>
</dbReference>
<organism evidence="11 12">
    <name type="scientific">Cupriavidus pauculus</name>
    <dbReference type="NCBI Taxonomy" id="82633"/>
    <lineage>
        <taxon>Bacteria</taxon>
        <taxon>Pseudomonadati</taxon>
        <taxon>Pseudomonadota</taxon>
        <taxon>Betaproteobacteria</taxon>
        <taxon>Burkholderiales</taxon>
        <taxon>Burkholderiaceae</taxon>
        <taxon>Cupriavidus</taxon>
    </lineage>
</organism>
<accession>A0A2N5C900</accession>
<feature type="transmembrane region" description="Helical" evidence="9">
    <location>
        <begin position="36"/>
        <end position="61"/>
    </location>
</feature>
<evidence type="ECO:0000313" key="11">
    <source>
        <dbReference type="EMBL" id="PLP98697.1"/>
    </source>
</evidence>
<gene>
    <name evidence="11" type="ORF">CYJ10_20555</name>
</gene>